<proteinExistence type="inferred from homology"/>
<dbReference type="GeneID" id="64972500"/>
<dbReference type="OrthoDB" id="448427at2759"/>
<evidence type="ECO:0000256" key="11">
    <source>
        <dbReference type="SAM" id="MobiDB-lite"/>
    </source>
</evidence>
<dbReference type="InterPro" id="IPR023395">
    <property type="entry name" value="MCP_dom_sf"/>
</dbReference>
<keyword evidence="5" id="KW-0677">Repeat</keyword>
<evidence type="ECO:0000256" key="3">
    <source>
        <dbReference type="ARBA" id="ARBA00022448"/>
    </source>
</evidence>
<dbReference type="Gene3D" id="1.50.40.10">
    <property type="entry name" value="Mitochondrial carrier domain"/>
    <property type="match status" value="1"/>
</dbReference>
<feature type="repeat" description="Solcar" evidence="9">
    <location>
        <begin position="30"/>
        <end position="115"/>
    </location>
</feature>
<gene>
    <name evidence="12" type="ORF">APUU_30720S</name>
</gene>
<dbReference type="AlphaFoldDB" id="A0A7R8AMA5"/>
<dbReference type="PROSITE" id="PS50920">
    <property type="entry name" value="SOLCAR"/>
    <property type="match status" value="3"/>
</dbReference>
<feature type="compositionally biased region" description="Pro residues" evidence="11">
    <location>
        <begin position="8"/>
        <end position="27"/>
    </location>
</feature>
<feature type="repeat" description="Solcar" evidence="9">
    <location>
        <begin position="221"/>
        <end position="305"/>
    </location>
</feature>
<evidence type="ECO:0000256" key="4">
    <source>
        <dbReference type="ARBA" id="ARBA00022692"/>
    </source>
</evidence>
<protein>
    <recommendedName>
        <fullName evidence="14">Mitochondrial thiamine pyrophosphate carrier 1</fullName>
    </recommendedName>
</protein>
<dbReference type="GO" id="GO:0016020">
    <property type="term" value="C:membrane"/>
    <property type="evidence" value="ECO:0007669"/>
    <property type="project" value="UniProtKB-SubCell"/>
</dbReference>
<keyword evidence="7" id="KW-1133">Transmembrane helix</keyword>
<evidence type="ECO:0000256" key="2">
    <source>
        <dbReference type="ARBA" id="ARBA00006375"/>
    </source>
</evidence>
<evidence type="ECO:0008006" key="14">
    <source>
        <dbReference type="Google" id="ProtNLM"/>
    </source>
</evidence>
<dbReference type="Proteomes" id="UP000654913">
    <property type="component" value="Chromosome 3"/>
</dbReference>
<dbReference type="InterPro" id="IPR018108">
    <property type="entry name" value="MCP_transmembrane"/>
</dbReference>
<dbReference type="KEGG" id="apuu:APUU_30720S"/>
<keyword evidence="6" id="KW-0496">Mitochondrion</keyword>
<comment type="similarity">
    <text evidence="2 10">Belongs to the mitochondrial carrier (TC 2.A.29) family.</text>
</comment>
<evidence type="ECO:0000256" key="7">
    <source>
        <dbReference type="ARBA" id="ARBA00022989"/>
    </source>
</evidence>
<dbReference type="Pfam" id="PF00153">
    <property type="entry name" value="Mito_carr"/>
    <property type="match status" value="3"/>
</dbReference>
<evidence type="ECO:0000313" key="13">
    <source>
        <dbReference type="Proteomes" id="UP000654913"/>
    </source>
</evidence>
<evidence type="ECO:0000313" key="12">
    <source>
        <dbReference type="EMBL" id="BCS22495.1"/>
    </source>
</evidence>
<reference evidence="12" key="1">
    <citation type="submission" date="2021-01" db="EMBL/GenBank/DDBJ databases">
        <authorList>
            <consortium name="Aspergillus puulaauensis MK2 genome sequencing consortium"/>
            <person name="Kazuki M."/>
            <person name="Futagami T."/>
        </authorList>
    </citation>
    <scope>NUCLEOTIDE SEQUENCE</scope>
    <source>
        <strain evidence="12">MK2</strain>
    </source>
</reference>
<accession>A0A7R8AMA5</accession>
<keyword evidence="8 9" id="KW-0472">Membrane</keyword>
<comment type="subcellular location">
    <subcellularLocation>
        <location evidence="1">Membrane</location>
        <topology evidence="1">Multi-pass membrane protein</topology>
    </subcellularLocation>
</comment>
<evidence type="ECO:0000256" key="5">
    <source>
        <dbReference type="ARBA" id="ARBA00022737"/>
    </source>
</evidence>
<dbReference type="InterPro" id="IPR050391">
    <property type="entry name" value="Mito_Metabolite_Transporter"/>
</dbReference>
<evidence type="ECO:0000256" key="1">
    <source>
        <dbReference type="ARBA" id="ARBA00004141"/>
    </source>
</evidence>
<keyword evidence="3 10" id="KW-0813">Transport</keyword>
<feature type="region of interest" description="Disordered" evidence="11">
    <location>
        <begin position="1"/>
        <end position="27"/>
    </location>
</feature>
<dbReference type="RefSeq" id="XP_041554689.1">
    <property type="nucleotide sequence ID" value="XM_041701845.1"/>
</dbReference>
<keyword evidence="4 9" id="KW-0812">Transmembrane</keyword>
<keyword evidence="6" id="KW-0999">Mitochondrion inner membrane</keyword>
<reference evidence="12" key="2">
    <citation type="submission" date="2021-02" db="EMBL/GenBank/DDBJ databases">
        <title>Aspergillus puulaauensis MK2 genome sequence.</title>
        <authorList>
            <person name="Futagami T."/>
            <person name="Mori K."/>
            <person name="Kadooka C."/>
            <person name="Tanaka T."/>
        </authorList>
    </citation>
    <scope>NUCLEOTIDE SEQUENCE</scope>
    <source>
        <strain evidence="12">MK2</strain>
    </source>
</reference>
<organism evidence="12 13">
    <name type="scientific">Aspergillus puulaauensis</name>
    <dbReference type="NCBI Taxonomy" id="1220207"/>
    <lineage>
        <taxon>Eukaryota</taxon>
        <taxon>Fungi</taxon>
        <taxon>Dikarya</taxon>
        <taxon>Ascomycota</taxon>
        <taxon>Pezizomycotina</taxon>
        <taxon>Eurotiomycetes</taxon>
        <taxon>Eurotiomycetidae</taxon>
        <taxon>Eurotiales</taxon>
        <taxon>Aspergillaceae</taxon>
        <taxon>Aspergillus</taxon>
    </lineage>
</organism>
<dbReference type="PANTHER" id="PTHR45618">
    <property type="entry name" value="MITOCHONDRIAL DICARBOXYLATE CARRIER-RELATED"/>
    <property type="match status" value="1"/>
</dbReference>
<evidence type="ECO:0000256" key="8">
    <source>
        <dbReference type="ARBA" id="ARBA00023136"/>
    </source>
</evidence>
<feature type="repeat" description="Solcar" evidence="9">
    <location>
        <begin position="119"/>
        <end position="210"/>
    </location>
</feature>
<keyword evidence="13" id="KW-1185">Reference proteome</keyword>
<dbReference type="SUPFAM" id="SSF103506">
    <property type="entry name" value="Mitochondrial carrier"/>
    <property type="match status" value="1"/>
</dbReference>
<dbReference type="EMBL" id="AP024445">
    <property type="protein sequence ID" value="BCS22495.1"/>
    <property type="molecule type" value="Genomic_DNA"/>
</dbReference>
<evidence type="ECO:0000256" key="6">
    <source>
        <dbReference type="ARBA" id="ARBA00022792"/>
    </source>
</evidence>
<sequence>MAGIPPTHSTPPPAPTPNIPLARPTPKPKTQIQYPLWFGGSASCMAVAISHPLDLIKVRLQMEAAERKGGTLGTAIRIIRHEGARGLYAGFSAGFMRQLTYGTIRLASYEKLKERLSSPTPTALTLSAAVSGFIGAIPGNASDIANIRMQNDASLPPAQRRNYRHILHAWSVMYKTEGPLFFTQGMLPNCIRCGLMTACQLASYDYFKNLFGRVSGLQAETSSVVHLGSSVMAAFVATSVCSPIDVVKTQLMGLGSGKRSVVRVVGEMTRAEGVRWVFRGWVPSFVRLGPQTVATLVLLEQHKKVYRGLLGMQDI</sequence>
<name>A0A7R8AMA5_9EURO</name>
<evidence type="ECO:0000256" key="9">
    <source>
        <dbReference type="PROSITE-ProRule" id="PRU00282"/>
    </source>
</evidence>
<evidence type="ECO:0000256" key="10">
    <source>
        <dbReference type="RuleBase" id="RU000488"/>
    </source>
</evidence>